<name>A0A0D8XYZ8_DICVI</name>
<gene>
    <name evidence="2" type="ORF">DICVIV_06333</name>
</gene>
<feature type="coiled-coil region" evidence="1">
    <location>
        <begin position="205"/>
        <end position="417"/>
    </location>
</feature>
<protein>
    <submittedName>
        <fullName evidence="2">Uncharacterized protein</fullName>
    </submittedName>
</protein>
<dbReference type="STRING" id="29172.A0A0D8XYZ8"/>
<dbReference type="OrthoDB" id="5941342at2759"/>
<dbReference type="Proteomes" id="UP000053766">
    <property type="component" value="Unassembled WGS sequence"/>
</dbReference>
<evidence type="ECO:0000313" key="3">
    <source>
        <dbReference type="Proteomes" id="UP000053766"/>
    </source>
</evidence>
<reference evidence="2 3" key="1">
    <citation type="submission" date="2013-11" db="EMBL/GenBank/DDBJ databases">
        <title>Draft genome of the bovine lungworm Dictyocaulus viviparus.</title>
        <authorList>
            <person name="Mitreva M."/>
        </authorList>
    </citation>
    <scope>NUCLEOTIDE SEQUENCE [LARGE SCALE GENOMIC DNA]</scope>
    <source>
        <strain evidence="2 3">HannoverDv2000</strain>
    </source>
</reference>
<feature type="coiled-coil region" evidence="1">
    <location>
        <begin position="25"/>
        <end position="101"/>
    </location>
</feature>
<evidence type="ECO:0000256" key="1">
    <source>
        <dbReference type="SAM" id="Coils"/>
    </source>
</evidence>
<organism evidence="2 3">
    <name type="scientific">Dictyocaulus viviparus</name>
    <name type="common">Bovine lungworm</name>
    <dbReference type="NCBI Taxonomy" id="29172"/>
    <lineage>
        <taxon>Eukaryota</taxon>
        <taxon>Metazoa</taxon>
        <taxon>Ecdysozoa</taxon>
        <taxon>Nematoda</taxon>
        <taxon>Chromadorea</taxon>
        <taxon>Rhabditida</taxon>
        <taxon>Rhabditina</taxon>
        <taxon>Rhabditomorpha</taxon>
        <taxon>Strongyloidea</taxon>
        <taxon>Metastrongylidae</taxon>
        <taxon>Dictyocaulus</taxon>
    </lineage>
</organism>
<accession>A0A0D8XYZ8</accession>
<dbReference type="EMBL" id="KN716301">
    <property type="protein sequence ID" value="KJH47581.1"/>
    <property type="molecule type" value="Genomic_DNA"/>
</dbReference>
<dbReference type="Gene3D" id="1.10.287.1490">
    <property type="match status" value="1"/>
</dbReference>
<proteinExistence type="predicted"/>
<dbReference type="AlphaFoldDB" id="A0A0D8XYZ8"/>
<evidence type="ECO:0000313" key="2">
    <source>
        <dbReference type="EMBL" id="KJH47581.1"/>
    </source>
</evidence>
<keyword evidence="3" id="KW-1185">Reference proteome</keyword>
<keyword evidence="1" id="KW-0175">Coiled coil</keyword>
<sequence>MPNFLVVIMNRYVNHDSNRTNKNSEEAIKTELDDTKEKLRAMREHSSCLDKELNVVRTSLTEAEASLASHQVDLGDHKERIDRLEEELFAARSELDNARLGLQETTAVKKELDTLKKSNSILIFFINVYNKMLEHERCSGRAKWEEVCNKVLEHESNSPQSRKNSLEVINKVNLIVFVSHLLIDIFVVLNLVKLLVIEVQHLEYMAAFEEKITYLEKTLQEARNKNEQDKAEKRKLKLALKQLKDKIREKDRLIEDDSLEQRNVAIDEAALVSASPSASKRHDLDVDVEKLKNTIKTLELENRLSRELNTEYNHTMLEMQKEVIALKSQITSLREESKHFEMELKLHEVLEEELERELSQARLKNEDISNAMNTYEEILENLSEQVNSGASENDMRVKELTIEVIDLREQNRLLTEKLMNSTDCIVANECTSATDRQLSQPIEGWHINEDSFPISFSSFV</sequence>
<reference evidence="3" key="2">
    <citation type="journal article" date="2016" name="Sci. Rep.">
        <title>Dictyocaulus viviparus genome, variome and transcriptome elucidate lungworm biology and support future intervention.</title>
        <authorList>
            <person name="McNulty S.N."/>
            <person name="Strube C."/>
            <person name="Rosa B.A."/>
            <person name="Martin J.C."/>
            <person name="Tyagi R."/>
            <person name="Choi Y.J."/>
            <person name="Wang Q."/>
            <person name="Hallsworth Pepin K."/>
            <person name="Zhang X."/>
            <person name="Ozersky P."/>
            <person name="Wilson R.K."/>
            <person name="Sternberg P.W."/>
            <person name="Gasser R.B."/>
            <person name="Mitreva M."/>
        </authorList>
    </citation>
    <scope>NUCLEOTIDE SEQUENCE [LARGE SCALE GENOMIC DNA]</scope>
    <source>
        <strain evidence="3">HannoverDv2000</strain>
    </source>
</reference>